<name>R7QH70_CHOCR</name>
<dbReference type="Pfam" id="PF00888">
    <property type="entry name" value="Cullin"/>
    <property type="match status" value="2"/>
</dbReference>
<dbReference type="Gramene" id="CDF37414">
    <property type="protein sequence ID" value="CDF37414"/>
    <property type="gene ID" value="CHC_T00005632001"/>
</dbReference>
<organism evidence="3 4">
    <name type="scientific">Chondrus crispus</name>
    <name type="common">Carrageen Irish moss</name>
    <name type="synonym">Polymorpha crispa</name>
    <dbReference type="NCBI Taxonomy" id="2769"/>
    <lineage>
        <taxon>Eukaryota</taxon>
        <taxon>Rhodophyta</taxon>
        <taxon>Florideophyceae</taxon>
        <taxon>Rhodymeniophycidae</taxon>
        <taxon>Gigartinales</taxon>
        <taxon>Gigartinaceae</taxon>
        <taxon>Chondrus</taxon>
    </lineage>
</organism>
<protein>
    <recommendedName>
        <fullName evidence="2">Cullin N-terminal domain-containing protein</fullName>
    </recommendedName>
</protein>
<dbReference type="SUPFAM" id="SSF74788">
    <property type="entry name" value="Cullin repeat-like"/>
    <property type="match status" value="1"/>
</dbReference>
<gene>
    <name evidence="3" type="ORF">CHC_T00005632001</name>
</gene>
<evidence type="ECO:0000313" key="3">
    <source>
        <dbReference type="EMBL" id="CDF37414.1"/>
    </source>
</evidence>
<accession>R7QH70</accession>
<dbReference type="RefSeq" id="XP_005717233.1">
    <property type="nucleotide sequence ID" value="XM_005717176.1"/>
</dbReference>
<comment type="similarity">
    <text evidence="1">Belongs to the cullin family.</text>
</comment>
<dbReference type="GeneID" id="17324956"/>
<dbReference type="STRING" id="2769.R7QH70"/>
<dbReference type="OrthoDB" id="27073at2759"/>
<dbReference type="GO" id="GO:0031625">
    <property type="term" value="F:ubiquitin protein ligase binding"/>
    <property type="evidence" value="ECO:0007669"/>
    <property type="project" value="InterPro"/>
</dbReference>
<dbReference type="EMBL" id="HG001838">
    <property type="protein sequence ID" value="CDF37414.1"/>
    <property type="molecule type" value="Genomic_DNA"/>
</dbReference>
<evidence type="ECO:0000313" key="4">
    <source>
        <dbReference type="Proteomes" id="UP000012073"/>
    </source>
</evidence>
<dbReference type="InterPro" id="IPR001373">
    <property type="entry name" value="Cullin_N"/>
</dbReference>
<dbReference type="PANTHER" id="PTHR11932">
    <property type="entry name" value="CULLIN"/>
    <property type="match status" value="1"/>
</dbReference>
<dbReference type="InterPro" id="IPR016159">
    <property type="entry name" value="Cullin_repeat-like_dom_sf"/>
</dbReference>
<dbReference type="KEGG" id="ccp:CHC_T00005632001"/>
<feature type="domain" description="Cullin N-terminal" evidence="2">
    <location>
        <begin position="88"/>
        <end position="221"/>
    </location>
</feature>
<proteinExistence type="inferred from homology"/>
<dbReference type="Proteomes" id="UP000012073">
    <property type="component" value="Unassembled WGS sequence"/>
</dbReference>
<dbReference type="GO" id="GO:0006511">
    <property type="term" value="P:ubiquitin-dependent protein catabolic process"/>
    <property type="evidence" value="ECO:0007669"/>
    <property type="project" value="InterPro"/>
</dbReference>
<evidence type="ECO:0000259" key="2">
    <source>
        <dbReference type="Pfam" id="PF00888"/>
    </source>
</evidence>
<sequence length="229" mass="26531">MARPTSDRFVINMFPQPVQMNPQSADNIWSTIRHAISEIMIRNISNLSFEQLYRFSYKMLLHKHGDFLYKGLLELLTEHLQGVAALINVRDVLMYMDRHYVKSKQTKTVHELGLSLFRDVVILESTILPRLKGTLLGIIDEERNGEAVDTHLIGAISRMLTELGNNELGKSFCVNVFEEDFLERTKRFYAREARLYLSETTCSDYLRKANMRIHEEHMGVESSGTANRF</sequence>
<keyword evidence="4" id="KW-1185">Reference proteome</keyword>
<dbReference type="Gene3D" id="1.20.1310.10">
    <property type="entry name" value="Cullin Repeats"/>
    <property type="match status" value="3"/>
</dbReference>
<evidence type="ECO:0000256" key="1">
    <source>
        <dbReference type="ARBA" id="ARBA00006019"/>
    </source>
</evidence>
<dbReference type="PhylomeDB" id="R7QH70"/>
<reference evidence="4" key="1">
    <citation type="journal article" date="2013" name="Proc. Natl. Acad. Sci. U.S.A.">
        <title>Genome structure and metabolic features in the red seaweed Chondrus crispus shed light on evolution of the Archaeplastida.</title>
        <authorList>
            <person name="Collen J."/>
            <person name="Porcel B."/>
            <person name="Carre W."/>
            <person name="Ball S.G."/>
            <person name="Chaparro C."/>
            <person name="Tonon T."/>
            <person name="Barbeyron T."/>
            <person name="Michel G."/>
            <person name="Noel B."/>
            <person name="Valentin K."/>
            <person name="Elias M."/>
            <person name="Artiguenave F."/>
            <person name="Arun A."/>
            <person name="Aury J.M."/>
            <person name="Barbosa-Neto J.F."/>
            <person name="Bothwell J.H."/>
            <person name="Bouget F.Y."/>
            <person name="Brillet L."/>
            <person name="Cabello-Hurtado F."/>
            <person name="Capella-Gutierrez S."/>
            <person name="Charrier B."/>
            <person name="Cladiere L."/>
            <person name="Cock J.M."/>
            <person name="Coelho S.M."/>
            <person name="Colleoni C."/>
            <person name="Czjzek M."/>
            <person name="Da Silva C."/>
            <person name="Delage L."/>
            <person name="Denoeud F."/>
            <person name="Deschamps P."/>
            <person name="Dittami S.M."/>
            <person name="Gabaldon T."/>
            <person name="Gachon C.M."/>
            <person name="Groisillier A."/>
            <person name="Herve C."/>
            <person name="Jabbari K."/>
            <person name="Katinka M."/>
            <person name="Kloareg B."/>
            <person name="Kowalczyk N."/>
            <person name="Labadie K."/>
            <person name="Leblanc C."/>
            <person name="Lopez P.J."/>
            <person name="McLachlan D.H."/>
            <person name="Meslet-Cladiere L."/>
            <person name="Moustafa A."/>
            <person name="Nehr Z."/>
            <person name="Nyvall Collen P."/>
            <person name="Panaud O."/>
            <person name="Partensky F."/>
            <person name="Poulain J."/>
            <person name="Rensing S.A."/>
            <person name="Rousvoal S."/>
            <person name="Samson G."/>
            <person name="Symeonidi A."/>
            <person name="Weissenbach J."/>
            <person name="Zambounis A."/>
            <person name="Wincker P."/>
            <person name="Boyen C."/>
        </authorList>
    </citation>
    <scope>NUCLEOTIDE SEQUENCE [LARGE SCALE GENOMIC DNA]</scope>
    <source>
        <strain evidence="4">cv. Stackhouse</strain>
    </source>
</reference>
<feature type="domain" description="Cullin N-terminal" evidence="2">
    <location>
        <begin position="29"/>
        <end position="83"/>
    </location>
</feature>
<dbReference type="AlphaFoldDB" id="R7QH70"/>
<dbReference type="InterPro" id="IPR045093">
    <property type="entry name" value="Cullin"/>
</dbReference>